<evidence type="ECO:0000313" key="6">
    <source>
        <dbReference type="EMBL" id="KGQ22555.2"/>
    </source>
</evidence>
<dbReference type="AlphaFoldDB" id="A0A0A2WW82"/>
<dbReference type="InterPro" id="IPR011006">
    <property type="entry name" value="CheY-like_superfamily"/>
</dbReference>
<evidence type="ECO:0000256" key="3">
    <source>
        <dbReference type="PROSITE-ProRule" id="PRU00169"/>
    </source>
</evidence>
<accession>A0A0A2WW82</accession>
<evidence type="ECO:0000259" key="5">
    <source>
        <dbReference type="PROSITE" id="PS50110"/>
    </source>
</evidence>
<keyword evidence="7" id="KW-1185">Reference proteome</keyword>
<keyword evidence="1 3" id="KW-0597">Phosphoprotein</keyword>
<organism evidence="6 7">
    <name type="scientific">Thermus filiformis</name>
    <dbReference type="NCBI Taxonomy" id="276"/>
    <lineage>
        <taxon>Bacteria</taxon>
        <taxon>Thermotogati</taxon>
        <taxon>Deinococcota</taxon>
        <taxon>Deinococci</taxon>
        <taxon>Thermales</taxon>
        <taxon>Thermaceae</taxon>
        <taxon>Thermus</taxon>
    </lineage>
</organism>
<dbReference type="InterPro" id="IPR039420">
    <property type="entry name" value="WalR-like"/>
</dbReference>
<name>A0A0A2WW82_THEFI</name>
<dbReference type="Pfam" id="PF00196">
    <property type="entry name" value="GerE"/>
    <property type="match status" value="1"/>
</dbReference>
<dbReference type="RefSeq" id="WP_045245907.1">
    <property type="nucleotide sequence ID" value="NZ_JPSL02000035.1"/>
</dbReference>
<dbReference type="SMART" id="SM00421">
    <property type="entry name" value="HTH_LUXR"/>
    <property type="match status" value="1"/>
</dbReference>
<dbReference type="SUPFAM" id="SSF46894">
    <property type="entry name" value="C-terminal effector domain of the bipartite response regulators"/>
    <property type="match status" value="1"/>
</dbReference>
<proteinExistence type="predicted"/>
<dbReference type="PROSITE" id="PS50043">
    <property type="entry name" value="HTH_LUXR_2"/>
    <property type="match status" value="1"/>
</dbReference>
<evidence type="ECO:0000256" key="2">
    <source>
        <dbReference type="ARBA" id="ARBA00023125"/>
    </source>
</evidence>
<dbReference type="Pfam" id="PF00072">
    <property type="entry name" value="Response_reg"/>
    <property type="match status" value="1"/>
</dbReference>
<dbReference type="SMART" id="SM00448">
    <property type="entry name" value="REC"/>
    <property type="match status" value="1"/>
</dbReference>
<dbReference type="InterPro" id="IPR001789">
    <property type="entry name" value="Sig_transdc_resp-reg_receiver"/>
</dbReference>
<dbReference type="InterPro" id="IPR000792">
    <property type="entry name" value="Tscrpt_reg_LuxR_C"/>
</dbReference>
<evidence type="ECO:0000259" key="4">
    <source>
        <dbReference type="PROSITE" id="PS50043"/>
    </source>
</evidence>
<reference evidence="6 7" key="1">
    <citation type="journal article" date="2015" name="Genome Announc.">
        <title>Draft Genome Sequence of the Thermophile Thermus filiformis ATCC 43280, Producer of Carotenoid-(Di)glucoside-Branched Fatty Acid (Di)esters and Source of Hyperthermostable Enzymes of Biotechnological Interest.</title>
        <authorList>
            <person name="Mandelli F."/>
            <person name="Oliveira Ramires B."/>
            <person name="Couger M.B."/>
            <person name="Paixao D.A."/>
            <person name="Camilo C.M."/>
            <person name="Polikarpov I."/>
            <person name="Prade R."/>
            <person name="Riano-Pachon D.M."/>
            <person name="Squina F.M."/>
        </authorList>
    </citation>
    <scope>NUCLEOTIDE SEQUENCE [LARGE SCALE GENOMIC DNA]</scope>
    <source>
        <strain evidence="6 7">ATCC 43280</strain>
    </source>
</reference>
<dbReference type="Gene3D" id="3.40.50.2300">
    <property type="match status" value="1"/>
</dbReference>
<dbReference type="CDD" id="cd06170">
    <property type="entry name" value="LuxR_C_like"/>
    <property type="match status" value="1"/>
</dbReference>
<dbReference type="InterPro" id="IPR058245">
    <property type="entry name" value="NreC/VraR/RcsB-like_REC"/>
</dbReference>
<dbReference type="CDD" id="cd17535">
    <property type="entry name" value="REC_NarL-like"/>
    <property type="match status" value="1"/>
</dbReference>
<evidence type="ECO:0000256" key="1">
    <source>
        <dbReference type="ARBA" id="ARBA00022553"/>
    </source>
</evidence>
<dbReference type="PROSITE" id="PS50110">
    <property type="entry name" value="RESPONSE_REGULATORY"/>
    <property type="match status" value="1"/>
</dbReference>
<dbReference type="GO" id="GO:0006355">
    <property type="term" value="P:regulation of DNA-templated transcription"/>
    <property type="evidence" value="ECO:0007669"/>
    <property type="project" value="InterPro"/>
</dbReference>
<feature type="domain" description="Response regulatory" evidence="5">
    <location>
        <begin position="3"/>
        <end position="122"/>
    </location>
</feature>
<dbReference type="PANTHER" id="PTHR43214:SF43">
    <property type="entry name" value="TWO-COMPONENT RESPONSE REGULATOR"/>
    <property type="match status" value="1"/>
</dbReference>
<feature type="domain" description="HTH luxR-type" evidence="4">
    <location>
        <begin position="143"/>
        <end position="208"/>
    </location>
</feature>
<sequence>MIRVVLVEDHVLVRSGIRHLLEARGPVRVVGEAGSGREALALLEGLGPDLPDLAILDVSLPDCTGLELCRLLRERFPGLKVLALSMHEDPEYVRGFLQAGGHGYVSKAAVDHELLDAVLAVVRGERYLNPGLAMRLALDMVRKEAEEEPLSPREEEVLRLLAQGLSHKEVAERLGISEKTVATYRERGMEKLGLQSRSELLRYAVRKGWLKG</sequence>
<dbReference type="PRINTS" id="PR00038">
    <property type="entry name" value="HTHLUXR"/>
</dbReference>
<feature type="modified residue" description="4-aspartylphosphate" evidence="3">
    <location>
        <position position="57"/>
    </location>
</feature>
<dbReference type="EMBL" id="JPSL02000035">
    <property type="protein sequence ID" value="KGQ22555.2"/>
    <property type="molecule type" value="Genomic_DNA"/>
</dbReference>
<gene>
    <name evidence="6" type="ORF">THFILI_01475</name>
</gene>
<dbReference type="GO" id="GO:0003677">
    <property type="term" value="F:DNA binding"/>
    <property type="evidence" value="ECO:0007669"/>
    <property type="project" value="UniProtKB-KW"/>
</dbReference>
<comment type="caution">
    <text evidence="6">The sequence shown here is derived from an EMBL/GenBank/DDBJ whole genome shotgun (WGS) entry which is preliminary data.</text>
</comment>
<protein>
    <submittedName>
        <fullName evidence="6">LuxR family transcriptional regulator</fullName>
    </submittedName>
</protein>
<dbReference type="Proteomes" id="UP000030364">
    <property type="component" value="Unassembled WGS sequence"/>
</dbReference>
<dbReference type="InterPro" id="IPR016032">
    <property type="entry name" value="Sig_transdc_resp-reg_C-effctor"/>
</dbReference>
<dbReference type="STRING" id="276.THFILI_01475"/>
<keyword evidence="2" id="KW-0238">DNA-binding</keyword>
<dbReference type="PANTHER" id="PTHR43214">
    <property type="entry name" value="TWO-COMPONENT RESPONSE REGULATOR"/>
    <property type="match status" value="1"/>
</dbReference>
<dbReference type="SUPFAM" id="SSF52172">
    <property type="entry name" value="CheY-like"/>
    <property type="match status" value="1"/>
</dbReference>
<evidence type="ECO:0000313" key="7">
    <source>
        <dbReference type="Proteomes" id="UP000030364"/>
    </source>
</evidence>
<dbReference type="GO" id="GO:0000160">
    <property type="term" value="P:phosphorelay signal transduction system"/>
    <property type="evidence" value="ECO:0007669"/>
    <property type="project" value="InterPro"/>
</dbReference>
<dbReference type="OrthoDB" id="9780153at2"/>